<dbReference type="AlphaFoldDB" id="A0A1J5AXZ8"/>
<accession>A0A1J5AXZ8</accession>
<dbReference type="Gene3D" id="3.90.1640.10">
    <property type="entry name" value="inorganic pyrophosphatase (n-terminal core)"/>
    <property type="match status" value="1"/>
</dbReference>
<dbReference type="PANTHER" id="PTHR47618">
    <property type="entry name" value="BIFUNCTIONAL OLIGORIBONUCLEASE AND PAP PHOSPHATASE NRNA"/>
    <property type="match status" value="1"/>
</dbReference>
<reference evidence="1 2" key="1">
    <citation type="journal article" date="2016" name="Environ. Microbiol.">
        <title>Genomic resolution of a cold subsurface aquifer community provides metabolic insights for novel microbes adapted to high CO concentrations.</title>
        <authorList>
            <person name="Probst A.J."/>
            <person name="Castelle C.J."/>
            <person name="Singh A."/>
            <person name="Brown C.T."/>
            <person name="Anantharaman K."/>
            <person name="Sharon I."/>
            <person name="Hug L.A."/>
            <person name="Burstein D."/>
            <person name="Emerson J.B."/>
            <person name="Thomas B.C."/>
            <person name="Banfield J.F."/>
        </authorList>
    </citation>
    <scope>NUCLEOTIDE SEQUENCE [LARGE SCALE GENOMIC DNA]</scope>
    <source>
        <strain evidence="1">CG2_30_44_31</strain>
    </source>
</reference>
<dbReference type="PANTHER" id="PTHR47618:SF1">
    <property type="entry name" value="BIFUNCTIONAL OLIGORIBONUCLEASE AND PAP PHOSPHATASE NRNA"/>
    <property type="match status" value="1"/>
</dbReference>
<dbReference type="Proteomes" id="UP000183605">
    <property type="component" value="Unassembled WGS sequence"/>
</dbReference>
<evidence type="ECO:0000313" key="2">
    <source>
        <dbReference type="Proteomes" id="UP000183605"/>
    </source>
</evidence>
<dbReference type="InterPro" id="IPR051319">
    <property type="entry name" value="Oligoribo/pAp-PDE_c-di-AMP_PDE"/>
</dbReference>
<proteinExistence type="predicted"/>
<sequence length="184" mass="19871">MDINSVEYSYTGSNADVIFVIGARALEDLGDLFKSEQKLLEDKSKTLVNLSSLDKNSQFGTVNLYDPTASGCSEIMFAVLSGLQLPLDSDMATNLLAGIEAKTNNFTSMRTTADTFEIVSQLMRLGAKKGHISTPSARPFTGFNPIPSNWPRPATPISAPVPTIVNSTPPDWLKPKVLTSSSQQ</sequence>
<name>A0A1J5AXZ8_9BACT</name>
<protein>
    <submittedName>
        <fullName evidence="1">Uncharacterized protein</fullName>
    </submittedName>
</protein>
<dbReference type="EMBL" id="MNXQ01000025">
    <property type="protein sequence ID" value="OIP03739.1"/>
    <property type="molecule type" value="Genomic_DNA"/>
</dbReference>
<organism evidence="1 2">
    <name type="scientific">Candidatus Beckwithbacteria bacterium CG2_30_44_31</name>
    <dbReference type="NCBI Taxonomy" id="1805035"/>
    <lineage>
        <taxon>Bacteria</taxon>
        <taxon>Candidatus Beckwithiibacteriota</taxon>
    </lineage>
</organism>
<evidence type="ECO:0000313" key="1">
    <source>
        <dbReference type="EMBL" id="OIP03739.1"/>
    </source>
</evidence>
<dbReference type="SUPFAM" id="SSF64182">
    <property type="entry name" value="DHH phosphoesterases"/>
    <property type="match status" value="1"/>
</dbReference>
<gene>
    <name evidence="1" type="ORF">AUK18_01230</name>
</gene>
<dbReference type="InterPro" id="IPR038763">
    <property type="entry name" value="DHH_sf"/>
</dbReference>
<comment type="caution">
    <text evidence="1">The sequence shown here is derived from an EMBL/GenBank/DDBJ whole genome shotgun (WGS) entry which is preliminary data.</text>
</comment>